<dbReference type="RefSeq" id="WP_176619029.1">
    <property type="nucleotide sequence ID" value="NZ_WYET01000001.1"/>
</dbReference>
<protein>
    <submittedName>
        <fullName evidence="3">Uncharacterized protein</fullName>
    </submittedName>
</protein>
<dbReference type="Proteomes" id="UP000558089">
    <property type="component" value="Unassembled WGS sequence"/>
</dbReference>
<feature type="compositionally biased region" description="Gly residues" evidence="1">
    <location>
        <begin position="186"/>
        <end position="195"/>
    </location>
</feature>
<reference evidence="3 4" key="1">
    <citation type="submission" date="2020-01" db="EMBL/GenBank/DDBJ databases">
        <title>Draft Genome Analysis of Muricauda sp. HICW Isolated from coastal seawater of PR China.</title>
        <authorList>
            <person name="Chen M.-X."/>
        </authorList>
    </citation>
    <scope>NUCLEOTIDE SEQUENCE [LARGE SCALE GENOMIC DNA]</scope>
    <source>
        <strain evidence="3 4">HICW</strain>
    </source>
</reference>
<feature type="signal peptide" evidence="2">
    <location>
        <begin position="1"/>
        <end position="22"/>
    </location>
</feature>
<keyword evidence="2" id="KW-0732">Signal</keyword>
<feature type="chain" id="PRO_5032616857" evidence="2">
    <location>
        <begin position="23"/>
        <end position="421"/>
    </location>
</feature>
<dbReference type="AlphaFoldDB" id="A0A850NCK6"/>
<evidence type="ECO:0000313" key="4">
    <source>
        <dbReference type="Proteomes" id="UP000558089"/>
    </source>
</evidence>
<name>A0A850NCK6_9FLAO</name>
<comment type="caution">
    <text evidence="3">The sequence shown here is derived from an EMBL/GenBank/DDBJ whole genome shotgun (WGS) entry which is preliminary data.</text>
</comment>
<evidence type="ECO:0000256" key="2">
    <source>
        <dbReference type="SAM" id="SignalP"/>
    </source>
</evidence>
<keyword evidence="4" id="KW-1185">Reference proteome</keyword>
<dbReference type="EMBL" id="WYET01000001">
    <property type="protein sequence ID" value="NVN17026.1"/>
    <property type="molecule type" value="Genomic_DNA"/>
</dbReference>
<feature type="region of interest" description="Disordered" evidence="1">
    <location>
        <begin position="165"/>
        <end position="222"/>
    </location>
</feature>
<gene>
    <name evidence="3" type="ORF">GUA46_01625</name>
</gene>
<organism evidence="3 4">
    <name type="scientific">Flagellimonas chongwuensis</name>
    <dbReference type="NCBI Taxonomy" id="2697365"/>
    <lineage>
        <taxon>Bacteria</taxon>
        <taxon>Pseudomonadati</taxon>
        <taxon>Bacteroidota</taxon>
        <taxon>Flavobacteriia</taxon>
        <taxon>Flavobacteriales</taxon>
        <taxon>Flavobacteriaceae</taxon>
        <taxon>Flagellimonas</taxon>
    </lineage>
</organism>
<proteinExistence type="predicted"/>
<evidence type="ECO:0000256" key="1">
    <source>
        <dbReference type="SAM" id="MobiDB-lite"/>
    </source>
</evidence>
<evidence type="ECO:0000313" key="3">
    <source>
        <dbReference type="EMBL" id="NVN17026.1"/>
    </source>
</evidence>
<accession>A0A850NCK6</accession>
<sequence>MKLLKKLLLVMLLALLAWNCEKEETNYLEPIQETEGNVQLKALTIDELPDFSGSIAQQTSKVGWASKNDGSDVVLDGSRVLVVTDSVGNTTYSLRMYVADTPHNVFYNVVAKQTHEGVQREPFVLRYEVDEDYWPEYVAGPRQEKPFKGSIGVYTLEAFGLQMDQNGKMGSEPEPCLEVNADGGDGDSGYSGGGSNSQPEEGSSSSGGGGSNDPGSYYDYWNTYAPDNGGGAGDDTEPFVEVGEGNFGGPGTDGILKAIAITGKSADCPEENTLLPINEEDATEDPSCESFDYYKVGNTGVQVAGVNGVWDVVTKWGKCPGIGVAASYQTYYFHLPAYWNPNYAAERSADALAGAFFDLQKWFQKQPCSQINTGVLALKMDQFIKENFQEIGGQATRNAPLGWLGTPRQYKEDWSDTDDCY</sequence>